<dbReference type="PROSITE" id="PS00041">
    <property type="entry name" value="HTH_ARAC_FAMILY_1"/>
    <property type="match status" value="1"/>
</dbReference>
<keyword evidence="2" id="KW-0238">DNA-binding</keyword>
<dbReference type="SUPFAM" id="SSF46689">
    <property type="entry name" value="Homeodomain-like"/>
    <property type="match status" value="1"/>
</dbReference>
<dbReference type="Gene3D" id="1.10.10.60">
    <property type="entry name" value="Homeodomain-like"/>
    <property type="match status" value="1"/>
</dbReference>
<sequence>MKTIYGKDRPKIPYIDFIQQKLGGEKVSDIELRIDNELSTAKFIVVETDQYRITGFEYTAKEDTQFQIVHDPKYDYTLSIFARDVIYYKEEEEREISVPNGFIFAKGTQKMAINFKKGVTKTQMVYAFNKGNISEYLLQVIDTLDHFFYHSGNENITAWKSSFTQELRNNIHEQFRKEFVTHKLMELKVILHNTLYQFNEKSDDVLFTDFEINAAFSIRNDINKDFTQRPNIKKLALTYGINHTKLGKIFKELFGKTIYKYFKDERLFKVKELITNTNKTFTEIAYEYAFTDVNHFSKSIVDEFGMTPSAMRKEGK</sequence>
<dbReference type="SMART" id="SM00342">
    <property type="entry name" value="HTH_ARAC"/>
    <property type="match status" value="1"/>
</dbReference>
<keyword evidence="6" id="KW-1185">Reference proteome</keyword>
<dbReference type="Proteomes" id="UP000585050">
    <property type="component" value="Unassembled WGS sequence"/>
</dbReference>
<reference evidence="5 6" key="1">
    <citation type="submission" date="2020-04" db="EMBL/GenBank/DDBJ databases">
        <title>Flammeovirga sp. SR4, a novel species isolated from seawater.</title>
        <authorList>
            <person name="Wang X."/>
        </authorList>
    </citation>
    <scope>NUCLEOTIDE SEQUENCE [LARGE SCALE GENOMIC DNA]</scope>
    <source>
        <strain evidence="5 6">SR4</strain>
    </source>
</reference>
<dbReference type="EMBL" id="JABAIL010000012">
    <property type="protein sequence ID" value="NLR94420.1"/>
    <property type="molecule type" value="Genomic_DNA"/>
</dbReference>
<proteinExistence type="predicted"/>
<comment type="caution">
    <text evidence="5">The sequence shown here is derived from an EMBL/GenBank/DDBJ whole genome shotgun (WGS) entry which is preliminary data.</text>
</comment>
<name>A0A7X8SQD7_9BACT</name>
<evidence type="ECO:0000256" key="2">
    <source>
        <dbReference type="ARBA" id="ARBA00023125"/>
    </source>
</evidence>
<feature type="domain" description="HTH araC/xylS-type" evidence="4">
    <location>
        <begin position="216"/>
        <end position="314"/>
    </location>
</feature>
<dbReference type="GO" id="GO:0003700">
    <property type="term" value="F:DNA-binding transcription factor activity"/>
    <property type="evidence" value="ECO:0007669"/>
    <property type="project" value="InterPro"/>
</dbReference>
<dbReference type="RefSeq" id="WP_168885131.1">
    <property type="nucleotide sequence ID" value="NZ_JABAIL010000012.1"/>
</dbReference>
<accession>A0A7X8SQD7</accession>
<protein>
    <submittedName>
        <fullName evidence="5">Helix-turn-helix transcriptional regulator</fullName>
    </submittedName>
</protein>
<evidence type="ECO:0000313" key="5">
    <source>
        <dbReference type="EMBL" id="NLR94420.1"/>
    </source>
</evidence>
<dbReference type="InterPro" id="IPR053142">
    <property type="entry name" value="PchR_regulatory_protein"/>
</dbReference>
<evidence type="ECO:0000313" key="6">
    <source>
        <dbReference type="Proteomes" id="UP000585050"/>
    </source>
</evidence>
<dbReference type="PANTHER" id="PTHR47893:SF1">
    <property type="entry name" value="REGULATORY PROTEIN PCHR"/>
    <property type="match status" value="1"/>
</dbReference>
<evidence type="ECO:0000256" key="1">
    <source>
        <dbReference type="ARBA" id="ARBA00023015"/>
    </source>
</evidence>
<dbReference type="GO" id="GO:0043565">
    <property type="term" value="F:sequence-specific DNA binding"/>
    <property type="evidence" value="ECO:0007669"/>
    <property type="project" value="InterPro"/>
</dbReference>
<dbReference type="PROSITE" id="PS01124">
    <property type="entry name" value="HTH_ARAC_FAMILY_2"/>
    <property type="match status" value="1"/>
</dbReference>
<dbReference type="AlphaFoldDB" id="A0A7X8SQD7"/>
<gene>
    <name evidence="5" type="ORF">HGP29_24665</name>
</gene>
<dbReference type="PANTHER" id="PTHR47893">
    <property type="entry name" value="REGULATORY PROTEIN PCHR"/>
    <property type="match status" value="1"/>
</dbReference>
<evidence type="ECO:0000256" key="3">
    <source>
        <dbReference type="ARBA" id="ARBA00023163"/>
    </source>
</evidence>
<dbReference type="InterPro" id="IPR018062">
    <property type="entry name" value="HTH_AraC-typ_CS"/>
</dbReference>
<dbReference type="InterPro" id="IPR018060">
    <property type="entry name" value="HTH_AraC"/>
</dbReference>
<keyword evidence="1" id="KW-0805">Transcription regulation</keyword>
<dbReference type="Pfam" id="PF12833">
    <property type="entry name" value="HTH_18"/>
    <property type="match status" value="1"/>
</dbReference>
<keyword evidence="3" id="KW-0804">Transcription</keyword>
<evidence type="ECO:0000259" key="4">
    <source>
        <dbReference type="PROSITE" id="PS01124"/>
    </source>
</evidence>
<dbReference type="InterPro" id="IPR009057">
    <property type="entry name" value="Homeodomain-like_sf"/>
</dbReference>
<organism evidence="5 6">
    <name type="scientific">Flammeovirga agarivorans</name>
    <dbReference type="NCBI Taxonomy" id="2726742"/>
    <lineage>
        <taxon>Bacteria</taxon>
        <taxon>Pseudomonadati</taxon>
        <taxon>Bacteroidota</taxon>
        <taxon>Cytophagia</taxon>
        <taxon>Cytophagales</taxon>
        <taxon>Flammeovirgaceae</taxon>
        <taxon>Flammeovirga</taxon>
    </lineage>
</organism>